<keyword evidence="3" id="KW-1185">Reference proteome</keyword>
<accession>A0AAV1A8E0</accession>
<proteinExistence type="predicted"/>
<dbReference type="PANTHER" id="PTHR23051">
    <property type="entry name" value="SOLUTE CARRIER FAMILY 35, MEMBER F5"/>
    <property type="match status" value="1"/>
</dbReference>
<evidence type="ECO:0000313" key="2">
    <source>
        <dbReference type="EMBL" id="CAI8605903.1"/>
    </source>
</evidence>
<organism evidence="2 3">
    <name type="scientific">Vicia faba</name>
    <name type="common">Broad bean</name>
    <name type="synonym">Faba vulgaris</name>
    <dbReference type="NCBI Taxonomy" id="3906"/>
    <lineage>
        <taxon>Eukaryota</taxon>
        <taxon>Viridiplantae</taxon>
        <taxon>Streptophyta</taxon>
        <taxon>Embryophyta</taxon>
        <taxon>Tracheophyta</taxon>
        <taxon>Spermatophyta</taxon>
        <taxon>Magnoliopsida</taxon>
        <taxon>eudicotyledons</taxon>
        <taxon>Gunneridae</taxon>
        <taxon>Pentapetalae</taxon>
        <taxon>rosids</taxon>
        <taxon>fabids</taxon>
        <taxon>Fabales</taxon>
        <taxon>Fabaceae</taxon>
        <taxon>Papilionoideae</taxon>
        <taxon>50 kb inversion clade</taxon>
        <taxon>NPAAA clade</taxon>
        <taxon>Hologalegina</taxon>
        <taxon>IRL clade</taxon>
        <taxon>Fabeae</taxon>
        <taxon>Vicia</taxon>
    </lineage>
</organism>
<dbReference type="AlphaFoldDB" id="A0AAV1A8E0"/>
<sequence length="126" mass="13646">MGLRYKAGLFLIGTVVIIWVTSAEVTQNIYADYKQPFAVTYLGASLMKAAGTSFLDIDLSSLAEIAPLVAKYNETGVAKQEKELTAKEIATYGFYIAPIWFVTEYLSNAALARTSVASTTHGRGLP</sequence>
<protein>
    <submittedName>
        <fullName evidence="2">Uncharacterized protein</fullName>
    </submittedName>
</protein>
<evidence type="ECO:0000256" key="1">
    <source>
        <dbReference type="SAM" id="SignalP"/>
    </source>
</evidence>
<gene>
    <name evidence="2" type="ORF">VFH_III204160</name>
</gene>
<dbReference type="Proteomes" id="UP001157006">
    <property type="component" value="Chromosome 3"/>
</dbReference>
<evidence type="ECO:0000313" key="3">
    <source>
        <dbReference type="Proteomes" id="UP001157006"/>
    </source>
</evidence>
<dbReference type="GO" id="GO:0016020">
    <property type="term" value="C:membrane"/>
    <property type="evidence" value="ECO:0007669"/>
    <property type="project" value="TreeGrafter"/>
</dbReference>
<dbReference type="PANTHER" id="PTHR23051:SF12">
    <property type="entry name" value="OS04G0645600 PROTEIN"/>
    <property type="match status" value="1"/>
</dbReference>
<reference evidence="2 3" key="1">
    <citation type="submission" date="2023-01" db="EMBL/GenBank/DDBJ databases">
        <authorList>
            <person name="Kreplak J."/>
        </authorList>
    </citation>
    <scope>NUCLEOTIDE SEQUENCE [LARGE SCALE GENOMIC DNA]</scope>
</reference>
<feature type="chain" id="PRO_5043965041" evidence="1">
    <location>
        <begin position="24"/>
        <end position="126"/>
    </location>
</feature>
<name>A0AAV1A8E0_VICFA</name>
<feature type="signal peptide" evidence="1">
    <location>
        <begin position="1"/>
        <end position="23"/>
    </location>
</feature>
<keyword evidence="1" id="KW-0732">Signal</keyword>
<dbReference type="EMBL" id="OX451738">
    <property type="protein sequence ID" value="CAI8605903.1"/>
    <property type="molecule type" value="Genomic_DNA"/>
</dbReference>